<dbReference type="CDD" id="cd03064">
    <property type="entry name" value="TRX_Fd_NuoE"/>
    <property type="match status" value="1"/>
</dbReference>
<accession>A0A4R6JTT9</accession>
<keyword evidence="3" id="KW-0479">Metal-binding</keyword>
<evidence type="ECO:0000256" key="5">
    <source>
        <dbReference type="ARBA" id="ARBA00023014"/>
    </source>
</evidence>
<dbReference type="Gene3D" id="3.40.30.10">
    <property type="entry name" value="Glutaredoxin"/>
    <property type="match status" value="1"/>
</dbReference>
<dbReference type="Gene3D" id="1.10.10.1590">
    <property type="entry name" value="NADH-quinone oxidoreductase subunit E"/>
    <property type="match status" value="1"/>
</dbReference>
<protein>
    <submittedName>
        <fullName evidence="8">NADH dehydrogenase subunit E</fullName>
    </submittedName>
</protein>
<dbReference type="PANTHER" id="PTHR10371:SF3">
    <property type="entry name" value="NADH DEHYDROGENASE [UBIQUINONE] FLAVOPROTEIN 2, MITOCHONDRIAL"/>
    <property type="match status" value="1"/>
</dbReference>
<dbReference type="NCBIfam" id="NF005721">
    <property type="entry name" value="PRK07539.1-1"/>
    <property type="match status" value="1"/>
</dbReference>
<dbReference type="OrthoDB" id="9807941at2"/>
<sequence>MSETTVDFSPAAAPLAEKLLAPALEIIARYPADRSRSALLPLLHLVQTEEGFVSPNGVAFCAEVLGINKAQVGAVATFYTMYKRRPTGEYLVSVCTNTLCNTLGGQQVYDELSEHLGVGHDETTADGQITLEHAECLAACDYAPVVTVNYDFAIDEATPEAAVTLVEQLRNGERPTPSRGARICSLKEMQFQLAGFAEPREGAVADGVAGAPTLRGVTLAQEHGIAVANFNPDAPITKTKPAPREEKHEEGRGKVATVVEKATGAVRAAAGKVEEKVAERRTARSQATDNAGKPVQTTDAKDPETRTAEQRNPTMSTPDKTGDAQAQQPVPSNPAEASGVAGNAAAGDGKPAGDTQRGESIVSEQTAGQKPEGTDPNPGWQNVPRGNEEEK</sequence>
<dbReference type="InterPro" id="IPR042128">
    <property type="entry name" value="NuoE_dom"/>
</dbReference>
<dbReference type="Pfam" id="PF01257">
    <property type="entry name" value="2Fe-2S_thioredx"/>
    <property type="match status" value="1"/>
</dbReference>
<dbReference type="InterPro" id="IPR041921">
    <property type="entry name" value="NuoE_N"/>
</dbReference>
<feature type="compositionally biased region" description="Low complexity" evidence="7">
    <location>
        <begin position="335"/>
        <end position="349"/>
    </location>
</feature>
<keyword evidence="9" id="KW-1185">Reference proteome</keyword>
<evidence type="ECO:0000256" key="7">
    <source>
        <dbReference type="SAM" id="MobiDB-lite"/>
    </source>
</evidence>
<reference evidence="8 9" key="1">
    <citation type="submission" date="2019-03" db="EMBL/GenBank/DDBJ databases">
        <title>Sequencing the genomes of 1000 actinobacteria strains.</title>
        <authorList>
            <person name="Klenk H.-P."/>
        </authorList>
    </citation>
    <scope>NUCLEOTIDE SEQUENCE [LARGE SCALE GENOMIC DNA]</scope>
    <source>
        <strain evidence="8 9">DSM 43805</strain>
    </source>
</reference>
<evidence type="ECO:0000256" key="2">
    <source>
        <dbReference type="ARBA" id="ARBA00022714"/>
    </source>
</evidence>
<organism evidence="8 9">
    <name type="scientific">Paractinoplanes brasiliensis</name>
    <dbReference type="NCBI Taxonomy" id="52695"/>
    <lineage>
        <taxon>Bacteria</taxon>
        <taxon>Bacillati</taxon>
        <taxon>Actinomycetota</taxon>
        <taxon>Actinomycetes</taxon>
        <taxon>Micromonosporales</taxon>
        <taxon>Micromonosporaceae</taxon>
        <taxon>Paractinoplanes</taxon>
    </lineage>
</organism>
<comment type="cofactor">
    <cofactor evidence="6">
        <name>[2Fe-2S] cluster</name>
        <dbReference type="ChEBI" id="CHEBI:190135"/>
    </cofactor>
</comment>
<keyword evidence="2" id="KW-0001">2Fe-2S</keyword>
<feature type="compositionally biased region" description="Basic and acidic residues" evidence="7">
    <location>
        <begin position="272"/>
        <end position="282"/>
    </location>
</feature>
<keyword evidence="5" id="KW-0411">Iron-sulfur</keyword>
<feature type="compositionally biased region" description="Basic and acidic residues" evidence="7">
    <location>
        <begin position="299"/>
        <end position="309"/>
    </location>
</feature>
<comment type="caution">
    <text evidence="8">The sequence shown here is derived from an EMBL/GenBank/DDBJ whole genome shotgun (WGS) entry which is preliminary data.</text>
</comment>
<dbReference type="SUPFAM" id="SSF52833">
    <property type="entry name" value="Thioredoxin-like"/>
    <property type="match status" value="1"/>
</dbReference>
<evidence type="ECO:0000256" key="3">
    <source>
        <dbReference type="ARBA" id="ARBA00022723"/>
    </source>
</evidence>
<dbReference type="PANTHER" id="PTHR10371">
    <property type="entry name" value="NADH DEHYDROGENASE UBIQUINONE FLAVOPROTEIN 2, MITOCHONDRIAL"/>
    <property type="match status" value="1"/>
</dbReference>
<gene>
    <name evidence="8" type="ORF">C8E87_2889</name>
</gene>
<feature type="compositionally biased region" description="Polar residues" evidence="7">
    <location>
        <begin position="310"/>
        <end position="330"/>
    </location>
</feature>
<evidence type="ECO:0000256" key="1">
    <source>
        <dbReference type="ARBA" id="ARBA00010643"/>
    </source>
</evidence>
<feature type="region of interest" description="Disordered" evidence="7">
    <location>
        <begin position="230"/>
        <end position="391"/>
    </location>
</feature>
<evidence type="ECO:0000313" key="9">
    <source>
        <dbReference type="Proteomes" id="UP000294901"/>
    </source>
</evidence>
<keyword evidence="4" id="KW-0408">Iron</keyword>
<dbReference type="Proteomes" id="UP000294901">
    <property type="component" value="Unassembled WGS sequence"/>
</dbReference>
<evidence type="ECO:0000256" key="6">
    <source>
        <dbReference type="ARBA" id="ARBA00034078"/>
    </source>
</evidence>
<proteinExistence type="inferred from homology"/>
<name>A0A4R6JTT9_9ACTN</name>
<dbReference type="RefSeq" id="WP_133873572.1">
    <property type="nucleotide sequence ID" value="NZ_BOMD01000067.1"/>
</dbReference>
<feature type="compositionally biased region" description="Basic and acidic residues" evidence="7">
    <location>
        <begin position="242"/>
        <end position="253"/>
    </location>
</feature>
<dbReference type="FunFam" id="1.10.10.1590:FF:000001">
    <property type="entry name" value="NADH-quinone oxidoreductase subunit E"/>
    <property type="match status" value="1"/>
</dbReference>
<dbReference type="AlphaFoldDB" id="A0A4R6JTT9"/>
<comment type="similarity">
    <text evidence="1">Belongs to the complex I 24 kDa subunit family.</text>
</comment>
<dbReference type="GO" id="GO:0051537">
    <property type="term" value="F:2 iron, 2 sulfur cluster binding"/>
    <property type="evidence" value="ECO:0007669"/>
    <property type="project" value="UniProtKB-KW"/>
</dbReference>
<dbReference type="GO" id="GO:0046872">
    <property type="term" value="F:metal ion binding"/>
    <property type="evidence" value="ECO:0007669"/>
    <property type="project" value="UniProtKB-KW"/>
</dbReference>
<evidence type="ECO:0000313" key="8">
    <source>
        <dbReference type="EMBL" id="TDO39212.1"/>
    </source>
</evidence>
<dbReference type="EMBL" id="SNWR01000001">
    <property type="protein sequence ID" value="TDO39212.1"/>
    <property type="molecule type" value="Genomic_DNA"/>
</dbReference>
<dbReference type="NCBIfam" id="TIGR01958">
    <property type="entry name" value="nuoE_fam"/>
    <property type="match status" value="1"/>
</dbReference>
<dbReference type="GO" id="GO:0003954">
    <property type="term" value="F:NADH dehydrogenase activity"/>
    <property type="evidence" value="ECO:0007669"/>
    <property type="project" value="TreeGrafter"/>
</dbReference>
<dbReference type="InterPro" id="IPR002023">
    <property type="entry name" value="NuoE-like"/>
</dbReference>
<dbReference type="InterPro" id="IPR036249">
    <property type="entry name" value="Thioredoxin-like_sf"/>
</dbReference>
<evidence type="ECO:0000256" key="4">
    <source>
        <dbReference type="ARBA" id="ARBA00023004"/>
    </source>
</evidence>